<dbReference type="Pfam" id="PF08402">
    <property type="entry name" value="TOBE_2"/>
    <property type="match status" value="1"/>
</dbReference>
<dbReference type="PROSITE" id="PS00211">
    <property type="entry name" value="ABC_TRANSPORTER_1"/>
    <property type="match status" value="1"/>
</dbReference>
<dbReference type="InterPro" id="IPR027417">
    <property type="entry name" value="P-loop_NTPase"/>
</dbReference>
<dbReference type="EMBL" id="CP027541">
    <property type="protein sequence ID" value="AWT54610.1"/>
    <property type="molecule type" value="Genomic_DNA"/>
</dbReference>
<evidence type="ECO:0000256" key="2">
    <source>
        <dbReference type="ARBA" id="ARBA00022741"/>
    </source>
</evidence>
<evidence type="ECO:0000313" key="6">
    <source>
        <dbReference type="EMBL" id="AWT54610.1"/>
    </source>
</evidence>
<dbReference type="AlphaFoldDB" id="A0A2U9PS33"/>
<dbReference type="InterPro" id="IPR003593">
    <property type="entry name" value="AAA+_ATPase"/>
</dbReference>
<name>A0A2U9PS33_MYCSE</name>
<dbReference type="Proteomes" id="UP000011200">
    <property type="component" value="Chromosome"/>
</dbReference>
<proteinExistence type="predicted"/>
<dbReference type="GO" id="GO:0015418">
    <property type="term" value="F:ABC-type quaternary ammonium compound transporting activity"/>
    <property type="evidence" value="ECO:0007669"/>
    <property type="project" value="UniProtKB-EC"/>
</dbReference>
<dbReference type="PANTHER" id="PTHR42781:SF4">
    <property type="entry name" value="SPERMIDINE_PUTRESCINE IMPORT ATP-BINDING PROTEIN POTA"/>
    <property type="match status" value="1"/>
</dbReference>
<organism evidence="6 7">
    <name type="scientific">Mycolicibacterium smegmatis (strain MKD8)</name>
    <name type="common">Mycobacterium smegmatis</name>
    <dbReference type="NCBI Taxonomy" id="1214915"/>
    <lineage>
        <taxon>Bacteria</taxon>
        <taxon>Bacillati</taxon>
        <taxon>Actinomycetota</taxon>
        <taxon>Actinomycetes</taxon>
        <taxon>Mycobacteriales</taxon>
        <taxon>Mycobacteriaceae</taxon>
        <taxon>Mycolicibacterium</taxon>
    </lineage>
</organism>
<reference evidence="7" key="2">
    <citation type="submission" date="2018-03" db="EMBL/GenBank/DDBJ databases">
        <authorList>
            <person name="Derbyshire K."/>
            <person name="Gray T.A."/>
            <person name="Champion M."/>
        </authorList>
    </citation>
    <scope>NUCLEOTIDE SEQUENCE [LARGE SCALE GENOMIC DNA]</scope>
    <source>
        <strain evidence="7">MKD8</strain>
    </source>
</reference>
<dbReference type="GO" id="GO:0005524">
    <property type="term" value="F:ATP binding"/>
    <property type="evidence" value="ECO:0007669"/>
    <property type="project" value="UniProtKB-KW"/>
</dbReference>
<sequence length="350" mass="36051">MPEPAGISVRGLHKSYRHRRVLAGVDLDVAAGTITAVLGPSGCGKTTLLRIMAGFDDPDTGTVRIAGHTVVGDGPVVPAHRRRVGLMPQEGALFPHLSVGANVAFGLSSRNGVAADVAHWLEVVGLPGLADARPHELSGGQQQRVALARALAAKPRVLLLDEPFAALDAGLRVRVREDIAEILRAAGTTAVLVTHDQSEALSLADSVALLFDGTVAQHGAPTDLYDRPANLQTARFVGATVELAGTCGDGVARTALGAHPVRVRVPDGPVVVVLRPEQLRAAAAGTPGGDHDAVVRACRFYGADTVLHVVLRDGTAVRLRCAGDARVEAGTVVSVTVDGPVLAYPSPAGG</sequence>
<protein>
    <recommendedName>
        <fullName evidence="4">ABC-type quaternary amine transporter</fullName>
        <ecNumber evidence="4">7.6.2.9</ecNumber>
    </recommendedName>
</protein>
<dbReference type="RefSeq" id="WP_003895089.1">
    <property type="nucleotide sequence ID" value="NZ_CP027541.1"/>
</dbReference>
<keyword evidence="2" id="KW-0547">Nucleotide-binding</keyword>
<dbReference type="InterPro" id="IPR013611">
    <property type="entry name" value="Transp-assoc_OB_typ2"/>
</dbReference>
<dbReference type="GO" id="GO:0043190">
    <property type="term" value="C:ATP-binding cassette (ABC) transporter complex"/>
    <property type="evidence" value="ECO:0007669"/>
    <property type="project" value="InterPro"/>
</dbReference>
<evidence type="ECO:0000256" key="4">
    <source>
        <dbReference type="ARBA" id="ARBA00066388"/>
    </source>
</evidence>
<dbReference type="SMART" id="SM00382">
    <property type="entry name" value="AAA"/>
    <property type="match status" value="1"/>
</dbReference>
<dbReference type="GO" id="GO:0016887">
    <property type="term" value="F:ATP hydrolysis activity"/>
    <property type="evidence" value="ECO:0007669"/>
    <property type="project" value="InterPro"/>
</dbReference>
<dbReference type="EC" id="7.6.2.9" evidence="4"/>
<dbReference type="Gene3D" id="3.40.50.300">
    <property type="entry name" value="P-loop containing nucleotide triphosphate hydrolases"/>
    <property type="match status" value="1"/>
</dbReference>
<dbReference type="FunFam" id="3.40.50.300:FF:000425">
    <property type="entry name" value="Probable ABC transporter, ATP-binding subunit"/>
    <property type="match status" value="1"/>
</dbReference>
<dbReference type="PROSITE" id="PS50893">
    <property type="entry name" value="ABC_TRANSPORTER_2"/>
    <property type="match status" value="1"/>
</dbReference>
<dbReference type="SUPFAM" id="SSF50331">
    <property type="entry name" value="MOP-like"/>
    <property type="match status" value="1"/>
</dbReference>
<dbReference type="SUPFAM" id="SSF52540">
    <property type="entry name" value="P-loop containing nucleoside triphosphate hydrolases"/>
    <property type="match status" value="1"/>
</dbReference>
<dbReference type="Pfam" id="PF00005">
    <property type="entry name" value="ABC_tran"/>
    <property type="match status" value="1"/>
</dbReference>
<keyword evidence="3 6" id="KW-0067">ATP-binding</keyword>
<evidence type="ECO:0000313" key="7">
    <source>
        <dbReference type="Proteomes" id="UP000011200"/>
    </source>
</evidence>
<gene>
    <name evidence="6" type="ORF">D806_036390</name>
</gene>
<accession>A0A2U9PS33</accession>
<feature type="domain" description="ABC transporter" evidence="5">
    <location>
        <begin position="7"/>
        <end position="237"/>
    </location>
</feature>
<dbReference type="InterPro" id="IPR050093">
    <property type="entry name" value="ABC_SmlMolc_Importer"/>
</dbReference>
<dbReference type="InterPro" id="IPR008995">
    <property type="entry name" value="Mo/tungstate-bd_C_term_dom"/>
</dbReference>
<keyword evidence="1" id="KW-0813">Transport</keyword>
<evidence type="ECO:0000259" key="5">
    <source>
        <dbReference type="PROSITE" id="PS50893"/>
    </source>
</evidence>
<dbReference type="InterPro" id="IPR017871">
    <property type="entry name" value="ABC_transporter-like_CS"/>
</dbReference>
<dbReference type="InterPro" id="IPR003439">
    <property type="entry name" value="ABC_transporter-like_ATP-bd"/>
</dbReference>
<dbReference type="PANTHER" id="PTHR42781">
    <property type="entry name" value="SPERMIDINE/PUTRESCINE IMPORT ATP-BINDING PROTEIN POTA"/>
    <property type="match status" value="1"/>
</dbReference>
<evidence type="ECO:0000256" key="3">
    <source>
        <dbReference type="ARBA" id="ARBA00022840"/>
    </source>
</evidence>
<reference evidence="6 7" key="1">
    <citation type="journal article" date="2013" name="Genome Announc.">
        <title>Draft genome sequence of MKD8, a conjugal recipient Mycobacterium smegmatis strain.</title>
        <authorList>
            <person name="Gray T.A."/>
            <person name="Palumbo M.J."/>
            <person name="Derbyshire K.M."/>
        </authorList>
    </citation>
    <scope>NUCLEOTIDE SEQUENCE [LARGE SCALE GENOMIC DNA]</scope>
    <source>
        <strain evidence="6 7">MKD8</strain>
    </source>
</reference>
<evidence type="ECO:0000256" key="1">
    <source>
        <dbReference type="ARBA" id="ARBA00022448"/>
    </source>
</evidence>